<sequence length="884" mass="95155">MHRKLISSAVLTLIALAGVPAAAAAAPGAAVRAEATTQLPRGVSPSHYQLSITPDARAASFSAKAAITLTVSEPTATITLHANELRFAGAVLQAAGQPDQAASAITLDAAAQTATLRFARPLAKGRYILALDYSGKIRSQATGLFSLDYDSAEGSKRALYTQFENSDARAMIPCWDEPAYKATFALDVTVPSGEMAVGNMPATGSTELGDGRKRVQFATTPKMSTYLLFLAVGDFERATAMVDGTELGVVTKRGALPQARYALDESQALLREFNNYFGVRYPLPKLDNIAAPGRSQFFGAMENWGAIFTFEYALLVDPRISTQSDKQGIYMTLAHEMAHQWFGDLVTMRWWDNLWLNEGFASWMEARTTERLHPEWNTHIGAVGARESAFASDALQTTHPIVQPIATVEQASQAFDNITYQKGEAVIRMLEAYVGADAWRQGVRAYMRQHAYGNTVSDDLWRHVERAAGKPVTAIAHDFTLRAGVPLIRVGDAVCSGGQSRLTLTQGEFSKDRPDKKPGAWRVPVLAQTPGKVAVRALVSGGKASISVPGCGPVLVNAGQSGYYRTLYTPRSFAAVAAGFAALAPIDQLGVLSDTYALGMAGLQPTSDFLELARATPLDADTQVWGKIAAILRSLHDNYQGEPQRQQKFAAFAIARLAPLMAKTGWTPRASEPDTVANLRAELIAALGRLGDPAVIAEARRRYAAQAGDPAAMPAALRRTILGVVAQNADSATWESLHAAALSEKTPLVRNHLYDMLAYSKDGALAQRALELALTDEPGLTNSPAMINMVAAHHPDLAFDFALAHLPQVNARVDSNSRSRYFPRLASGSADPAMIAKVNAYASSHLPADARADAATSVANIKYRIKLRKERLPTIDAWLARTQQ</sequence>
<evidence type="ECO:0000256" key="3">
    <source>
        <dbReference type="ARBA" id="ARBA00022438"/>
    </source>
</evidence>
<comment type="similarity">
    <text evidence="2 9">Belongs to the peptidase M1 family.</text>
</comment>
<dbReference type="PRINTS" id="PR00756">
    <property type="entry name" value="ALADIPTASE"/>
</dbReference>
<keyword evidence="7 9" id="KW-0862">Zinc</keyword>
<evidence type="ECO:0000256" key="8">
    <source>
        <dbReference type="ARBA" id="ARBA00023049"/>
    </source>
</evidence>
<evidence type="ECO:0000259" key="11">
    <source>
        <dbReference type="Pfam" id="PF01433"/>
    </source>
</evidence>
<keyword evidence="5 9" id="KW-0479">Metal-binding</keyword>
<dbReference type="EC" id="3.4.11.-" evidence="9"/>
<dbReference type="Pfam" id="PF17900">
    <property type="entry name" value="Peptidase_M1_N"/>
    <property type="match status" value="1"/>
</dbReference>
<dbReference type="Gene3D" id="1.25.50.20">
    <property type="match status" value="1"/>
</dbReference>
<dbReference type="Pfam" id="PF01433">
    <property type="entry name" value="Peptidase_M1"/>
    <property type="match status" value="1"/>
</dbReference>
<evidence type="ECO:0000256" key="2">
    <source>
        <dbReference type="ARBA" id="ARBA00010136"/>
    </source>
</evidence>
<evidence type="ECO:0000256" key="7">
    <source>
        <dbReference type="ARBA" id="ARBA00022833"/>
    </source>
</evidence>
<feature type="domain" description="Aminopeptidase N-like N-terminal" evidence="13">
    <location>
        <begin position="45"/>
        <end position="227"/>
    </location>
</feature>
<dbReference type="InterPro" id="IPR001930">
    <property type="entry name" value="Peptidase_M1"/>
</dbReference>
<evidence type="ECO:0000259" key="12">
    <source>
        <dbReference type="Pfam" id="PF11838"/>
    </source>
</evidence>
<protein>
    <recommendedName>
        <fullName evidence="9">Aminopeptidase</fullName>
        <ecNumber evidence="9">3.4.11.-</ecNumber>
    </recommendedName>
</protein>
<dbReference type="EMBL" id="JAQQXR010000001">
    <property type="protein sequence ID" value="MDC8756398.1"/>
    <property type="molecule type" value="Genomic_DNA"/>
</dbReference>
<dbReference type="InterPro" id="IPR027268">
    <property type="entry name" value="Peptidase_M4/M1_CTD_sf"/>
</dbReference>
<comment type="cofactor">
    <cofactor evidence="9">
        <name>Zn(2+)</name>
        <dbReference type="ChEBI" id="CHEBI:29105"/>
    </cofactor>
    <text evidence="9">Binds 1 zinc ion per subunit.</text>
</comment>
<keyword evidence="8 9" id="KW-0482">Metalloprotease</keyword>
<feature type="domain" description="Peptidase M1 membrane alanine aminopeptidase" evidence="11">
    <location>
        <begin position="261"/>
        <end position="478"/>
    </location>
</feature>
<evidence type="ECO:0000313" key="15">
    <source>
        <dbReference type="Proteomes" id="UP001221208"/>
    </source>
</evidence>
<comment type="caution">
    <text evidence="14">The sequence shown here is derived from an EMBL/GenBank/DDBJ whole genome shotgun (WGS) entry which is preliminary data.</text>
</comment>
<dbReference type="InterPro" id="IPR024571">
    <property type="entry name" value="ERAP1-like_C_dom"/>
</dbReference>
<dbReference type="Gene3D" id="2.60.40.1730">
    <property type="entry name" value="tricorn interacting facor f3 domain"/>
    <property type="match status" value="1"/>
</dbReference>
<dbReference type="InterPro" id="IPR014782">
    <property type="entry name" value="Peptidase_M1_dom"/>
</dbReference>
<dbReference type="SUPFAM" id="SSF63737">
    <property type="entry name" value="Leukotriene A4 hydrolase N-terminal domain"/>
    <property type="match status" value="1"/>
</dbReference>
<dbReference type="Proteomes" id="UP001221208">
    <property type="component" value="Unassembled WGS sequence"/>
</dbReference>
<feature type="chain" id="PRO_5047530894" description="Aminopeptidase" evidence="10">
    <location>
        <begin position="26"/>
        <end position="884"/>
    </location>
</feature>
<dbReference type="InterPro" id="IPR034016">
    <property type="entry name" value="M1_APN-typ"/>
</dbReference>
<dbReference type="PANTHER" id="PTHR11533">
    <property type="entry name" value="PROTEASE M1 ZINC METALLOPROTEASE"/>
    <property type="match status" value="1"/>
</dbReference>
<dbReference type="InterPro" id="IPR045357">
    <property type="entry name" value="Aminopeptidase_N-like_N"/>
</dbReference>
<accession>A0ABT5JUG1</accession>
<feature type="domain" description="ERAP1-like C-terminal" evidence="12">
    <location>
        <begin position="554"/>
        <end position="859"/>
    </location>
</feature>
<keyword evidence="6 9" id="KW-0378">Hydrolase</keyword>
<feature type="signal peptide" evidence="10">
    <location>
        <begin position="1"/>
        <end position="25"/>
    </location>
</feature>
<reference evidence="14 15" key="1">
    <citation type="submission" date="2022-10" db="EMBL/GenBank/DDBJ databases">
        <title>Janthinobacterium sp. hw3 Genome sequencing.</title>
        <authorList>
            <person name="Park S."/>
        </authorList>
    </citation>
    <scope>NUCLEOTIDE SEQUENCE [LARGE SCALE GENOMIC DNA]</scope>
    <source>
        <strain evidence="15">hw3</strain>
    </source>
</reference>
<dbReference type="CDD" id="cd09601">
    <property type="entry name" value="M1_APN-Q_like"/>
    <property type="match status" value="1"/>
</dbReference>
<dbReference type="SUPFAM" id="SSF55486">
    <property type="entry name" value="Metalloproteases ('zincins'), catalytic domain"/>
    <property type="match status" value="1"/>
</dbReference>
<comment type="catalytic activity">
    <reaction evidence="1">
        <text>Release of an N-terminal amino acid, Xaa-|-Yaa- from a peptide, amide or arylamide. Xaa is preferably Ala, but may be most amino acids including Pro (slow action). When a terminal hydrophobic residue is followed by a prolyl residue, the two may be released as an intact Xaa-Pro dipeptide.</text>
        <dbReference type="EC" id="3.4.11.2"/>
    </reaction>
</comment>
<keyword evidence="4 9" id="KW-0645">Protease</keyword>
<keyword evidence="3 9" id="KW-0031">Aminopeptidase</keyword>
<gene>
    <name evidence="14" type="ORF">OIK44_02215</name>
</gene>
<dbReference type="RefSeq" id="WP_273669026.1">
    <property type="nucleotide sequence ID" value="NZ_JAQQXR010000001.1"/>
</dbReference>
<dbReference type="Pfam" id="PF11838">
    <property type="entry name" value="ERAP1_C"/>
    <property type="match status" value="1"/>
</dbReference>
<evidence type="ECO:0000256" key="9">
    <source>
        <dbReference type="RuleBase" id="RU364040"/>
    </source>
</evidence>
<name>A0ABT5JUG1_9BURK</name>
<dbReference type="InterPro" id="IPR050344">
    <property type="entry name" value="Peptidase_M1_aminopeptidases"/>
</dbReference>
<organism evidence="14 15">
    <name type="scientific">Janthinobacterium fluminis</name>
    <dbReference type="NCBI Taxonomy" id="2987524"/>
    <lineage>
        <taxon>Bacteria</taxon>
        <taxon>Pseudomonadati</taxon>
        <taxon>Pseudomonadota</taxon>
        <taxon>Betaproteobacteria</taxon>
        <taxon>Burkholderiales</taxon>
        <taxon>Oxalobacteraceae</taxon>
        <taxon>Janthinobacterium</taxon>
    </lineage>
</organism>
<dbReference type="Gene3D" id="2.60.40.1910">
    <property type="match status" value="1"/>
</dbReference>
<proteinExistence type="inferred from homology"/>
<evidence type="ECO:0000256" key="10">
    <source>
        <dbReference type="SAM" id="SignalP"/>
    </source>
</evidence>
<evidence type="ECO:0000256" key="5">
    <source>
        <dbReference type="ARBA" id="ARBA00022723"/>
    </source>
</evidence>
<keyword evidence="10" id="KW-0732">Signal</keyword>
<dbReference type="InterPro" id="IPR042097">
    <property type="entry name" value="Aminopeptidase_N-like_N_sf"/>
</dbReference>
<evidence type="ECO:0000259" key="13">
    <source>
        <dbReference type="Pfam" id="PF17900"/>
    </source>
</evidence>
<evidence type="ECO:0000256" key="6">
    <source>
        <dbReference type="ARBA" id="ARBA00022801"/>
    </source>
</evidence>
<evidence type="ECO:0000256" key="4">
    <source>
        <dbReference type="ARBA" id="ARBA00022670"/>
    </source>
</evidence>
<dbReference type="Gene3D" id="1.10.390.10">
    <property type="entry name" value="Neutral Protease Domain 2"/>
    <property type="match status" value="1"/>
</dbReference>
<dbReference type="PANTHER" id="PTHR11533:SF174">
    <property type="entry name" value="PUROMYCIN-SENSITIVE AMINOPEPTIDASE-RELATED"/>
    <property type="match status" value="1"/>
</dbReference>
<evidence type="ECO:0000256" key="1">
    <source>
        <dbReference type="ARBA" id="ARBA00000098"/>
    </source>
</evidence>
<keyword evidence="15" id="KW-1185">Reference proteome</keyword>
<evidence type="ECO:0000313" key="14">
    <source>
        <dbReference type="EMBL" id="MDC8756398.1"/>
    </source>
</evidence>